<protein>
    <submittedName>
        <fullName evidence="5">Tyrosinase</fullName>
    </submittedName>
</protein>
<evidence type="ECO:0000313" key="5">
    <source>
        <dbReference type="EMBL" id="AKE79095.1"/>
    </source>
</evidence>
<organism evidence="5">
    <name type="scientific">Mizuhopecten yessoensis</name>
    <name type="common">Japanese scallop</name>
    <name type="synonym">Patinopecten yessoensis</name>
    <dbReference type="NCBI Taxonomy" id="6573"/>
    <lineage>
        <taxon>Eukaryota</taxon>
        <taxon>Metazoa</taxon>
        <taxon>Spiralia</taxon>
        <taxon>Lophotrochozoa</taxon>
        <taxon>Mollusca</taxon>
        <taxon>Bivalvia</taxon>
        <taxon>Autobranchia</taxon>
        <taxon>Pteriomorphia</taxon>
        <taxon>Pectinida</taxon>
        <taxon>Pectinoidea</taxon>
        <taxon>Pectinidae</taxon>
        <taxon>Mizuhopecten</taxon>
    </lineage>
</organism>
<sequence length="489" mass="55720">MQIKQTTTGLVFFCITGSLLLTIVTVNGEQYSNPRPTRNCQQYRSRRGEYEITGNDDSVYCYHQHLYQSALGSSPNNASIVYVQTLLEKALSRCDGSGSKYGHPRQVKKKCRKGRCRRKNKNKKRGKKVARKPTSYNKIKYGRITPNCAWERKEVRTMSRSEWNRFTRRLNILKRPIRNPGRGSFIPYDVISDIHRSDSNLDAAHGGPSFLGWHRVYLLILESAIGVPVPYWDSRLDYDMAEPTDSMLWTDEFFGPGFGIVDSGPFAGWITADNVSLVRNIGSGGSLMSASMVEEILRYRNHDPIVEPTRRSISLERIHGGPHVWVDGQLSSLQTAPQEPVFFLHHSFVDYIWYLFRVNMRKNENINPSTDYPNKGPRSHGRNENMIPFGDLRNIQGYSDFLESLTRYRPSPTCPSCGRSKYLECDRGINRCKSKPKRKVVTPSGASDQRRRRLGTVLLGTKFISPQTDPRTSGNVLSFGPLLNRTLLV</sequence>
<dbReference type="OrthoDB" id="6132182at2759"/>
<evidence type="ECO:0000256" key="2">
    <source>
        <dbReference type="ARBA" id="ARBA00023008"/>
    </source>
</evidence>
<dbReference type="PANTHER" id="PTHR11474:SF126">
    <property type="entry name" value="TYROSINASE-LIKE PROTEIN TYR-1-RELATED"/>
    <property type="match status" value="1"/>
</dbReference>
<dbReference type="PRINTS" id="PR00092">
    <property type="entry name" value="TYROSINASE"/>
</dbReference>
<dbReference type="EMBL" id="KM408317">
    <property type="protein sequence ID" value="AKE79095.1"/>
    <property type="molecule type" value="mRNA"/>
</dbReference>
<accession>A0A0M3M730</accession>
<gene>
    <name evidence="5" type="primary">TYR</name>
</gene>
<feature type="domain" description="Tyrosinase copper-binding" evidence="4">
    <location>
        <begin position="205"/>
        <end position="222"/>
    </location>
</feature>
<feature type="chain" id="PRO_5005787323" evidence="3">
    <location>
        <begin position="29"/>
        <end position="489"/>
    </location>
</feature>
<name>A0A0M3M730_MIZYE</name>
<evidence type="ECO:0000256" key="3">
    <source>
        <dbReference type="SAM" id="SignalP"/>
    </source>
</evidence>
<keyword evidence="1" id="KW-0479">Metal-binding</keyword>
<evidence type="ECO:0000256" key="1">
    <source>
        <dbReference type="ARBA" id="ARBA00022723"/>
    </source>
</evidence>
<dbReference type="AlphaFoldDB" id="A0A0M3M730"/>
<keyword evidence="3" id="KW-0732">Signal</keyword>
<dbReference type="SUPFAM" id="SSF48056">
    <property type="entry name" value="Di-copper centre-containing domain"/>
    <property type="match status" value="1"/>
</dbReference>
<proteinExistence type="evidence at transcript level"/>
<dbReference type="GO" id="GO:0046872">
    <property type="term" value="F:metal ion binding"/>
    <property type="evidence" value="ECO:0007669"/>
    <property type="project" value="UniProtKB-KW"/>
</dbReference>
<keyword evidence="2" id="KW-0186">Copper</keyword>
<dbReference type="InterPro" id="IPR002227">
    <property type="entry name" value="Tyrosinase_Cu-bd"/>
</dbReference>
<dbReference type="GO" id="GO:0016491">
    <property type="term" value="F:oxidoreductase activity"/>
    <property type="evidence" value="ECO:0007669"/>
    <property type="project" value="InterPro"/>
</dbReference>
<evidence type="ECO:0000259" key="4">
    <source>
        <dbReference type="PROSITE" id="PS00497"/>
    </source>
</evidence>
<feature type="signal peptide" evidence="3">
    <location>
        <begin position="1"/>
        <end position="28"/>
    </location>
</feature>
<dbReference type="Pfam" id="PF00264">
    <property type="entry name" value="Tyrosinase"/>
    <property type="match status" value="1"/>
</dbReference>
<dbReference type="Gene3D" id="1.10.1280.10">
    <property type="entry name" value="Di-copper center containing domain from catechol oxidase"/>
    <property type="match status" value="1"/>
</dbReference>
<dbReference type="InterPro" id="IPR008922">
    <property type="entry name" value="Di-copper_centre_dom_sf"/>
</dbReference>
<dbReference type="InterPro" id="IPR050316">
    <property type="entry name" value="Tyrosinase/Hemocyanin"/>
</dbReference>
<dbReference type="PANTHER" id="PTHR11474">
    <property type="entry name" value="TYROSINASE FAMILY MEMBER"/>
    <property type="match status" value="1"/>
</dbReference>
<dbReference type="PROSITE" id="PS00497">
    <property type="entry name" value="TYROSINASE_1"/>
    <property type="match status" value="1"/>
</dbReference>
<reference evidence="5" key="1">
    <citation type="submission" date="2014-08" db="EMBL/GenBank/DDBJ databases">
        <title>Tyrosinase gene cloning from the Japanese scallop, Mizuhopectenyessoensis and the specific expression of TYR.</title>
        <authorList>
            <person name="Liu W."/>
            <person name="Bao X."/>
            <person name="Gao X."/>
            <person name="Shi J."/>
        </authorList>
    </citation>
    <scope>NUCLEOTIDE SEQUENCE</scope>
    <source>
        <strain evidence="5">HKY1495</strain>
    </source>
</reference>